<evidence type="ECO:0000256" key="1">
    <source>
        <dbReference type="SAM" id="MobiDB-lite"/>
    </source>
</evidence>
<reference evidence="2" key="1">
    <citation type="submission" date="2024-07" db="EMBL/GenBank/DDBJ databases">
        <title>Whole genome sequence of bacterial strains from algal surface.</title>
        <authorList>
            <person name="Kumar P."/>
        </authorList>
    </citation>
    <scope>NUCLEOTIDE SEQUENCE</scope>
    <source>
        <strain evidence="2">PP-1MA</strain>
    </source>
</reference>
<dbReference type="AlphaFoldDB" id="A0AB39X7W6"/>
<gene>
    <name evidence="2" type="ORF">AB8S08_02630</name>
</gene>
<name>A0AB39X7W6_9GAMM</name>
<protein>
    <submittedName>
        <fullName evidence="2">Uncharacterized protein</fullName>
    </submittedName>
</protein>
<evidence type="ECO:0000313" key="2">
    <source>
        <dbReference type="EMBL" id="XDV10119.1"/>
    </source>
</evidence>
<sequence>MDNKHNKVIVDANEQREVWQKPTLKVLASATTESAAKDNNSFESDTYTSVGS</sequence>
<proteinExistence type="predicted"/>
<organism evidence="2">
    <name type="scientific">Pseudidiomarina sp. PP-1MA</name>
    <dbReference type="NCBI Taxonomy" id="3237706"/>
    <lineage>
        <taxon>Bacteria</taxon>
        <taxon>Pseudomonadati</taxon>
        <taxon>Pseudomonadota</taxon>
        <taxon>Gammaproteobacteria</taxon>
        <taxon>Alteromonadales</taxon>
        <taxon>Idiomarinaceae</taxon>
        <taxon>Pseudidiomarina</taxon>
    </lineage>
</organism>
<dbReference type="RefSeq" id="WP_369743428.1">
    <property type="nucleotide sequence ID" value="NZ_CP165718.1"/>
</dbReference>
<dbReference type="EMBL" id="CP165718">
    <property type="protein sequence ID" value="XDV10119.1"/>
    <property type="molecule type" value="Genomic_DNA"/>
</dbReference>
<accession>A0AB39X7W6</accession>
<feature type="region of interest" description="Disordered" evidence="1">
    <location>
        <begin position="31"/>
        <end position="52"/>
    </location>
</feature>